<evidence type="ECO:0000256" key="4">
    <source>
        <dbReference type="ARBA" id="ARBA00023125"/>
    </source>
</evidence>
<dbReference type="SUPFAM" id="SSF57701">
    <property type="entry name" value="Zn2/Cys6 DNA-binding domain"/>
    <property type="match status" value="1"/>
</dbReference>
<dbReference type="Pfam" id="PF04082">
    <property type="entry name" value="Fungal_trans"/>
    <property type="match status" value="1"/>
</dbReference>
<gene>
    <name evidence="9" type="ORF">BU26DRAFT_26832</name>
</gene>
<keyword evidence="1" id="KW-0479">Metal-binding</keyword>
<evidence type="ECO:0000256" key="5">
    <source>
        <dbReference type="ARBA" id="ARBA00023163"/>
    </source>
</evidence>
<keyword evidence="2" id="KW-0862">Zinc</keyword>
<protein>
    <recommendedName>
        <fullName evidence="8">Zn(2)-C6 fungal-type domain-containing protein</fullName>
    </recommendedName>
</protein>
<feature type="region of interest" description="Disordered" evidence="7">
    <location>
        <begin position="574"/>
        <end position="594"/>
    </location>
</feature>
<evidence type="ECO:0000256" key="7">
    <source>
        <dbReference type="SAM" id="MobiDB-lite"/>
    </source>
</evidence>
<evidence type="ECO:0000256" key="2">
    <source>
        <dbReference type="ARBA" id="ARBA00022833"/>
    </source>
</evidence>
<evidence type="ECO:0000313" key="10">
    <source>
        <dbReference type="Proteomes" id="UP000800094"/>
    </source>
</evidence>
<dbReference type="GO" id="GO:0000981">
    <property type="term" value="F:DNA-binding transcription factor activity, RNA polymerase II-specific"/>
    <property type="evidence" value="ECO:0007669"/>
    <property type="project" value="InterPro"/>
</dbReference>
<evidence type="ECO:0000313" key="9">
    <source>
        <dbReference type="EMBL" id="KAF2256641.1"/>
    </source>
</evidence>
<dbReference type="InterPro" id="IPR036864">
    <property type="entry name" value="Zn2-C6_fun-type_DNA-bd_sf"/>
</dbReference>
<dbReference type="CDD" id="cd12148">
    <property type="entry name" value="fungal_TF_MHR"/>
    <property type="match status" value="1"/>
</dbReference>
<dbReference type="PROSITE" id="PS00463">
    <property type="entry name" value="ZN2_CY6_FUNGAL_1"/>
    <property type="match status" value="1"/>
</dbReference>
<dbReference type="InterPro" id="IPR007219">
    <property type="entry name" value="XnlR_reg_dom"/>
</dbReference>
<evidence type="ECO:0000256" key="6">
    <source>
        <dbReference type="ARBA" id="ARBA00023242"/>
    </source>
</evidence>
<evidence type="ECO:0000259" key="8">
    <source>
        <dbReference type="PROSITE" id="PS50048"/>
    </source>
</evidence>
<evidence type="ECO:0000256" key="1">
    <source>
        <dbReference type="ARBA" id="ARBA00022723"/>
    </source>
</evidence>
<dbReference type="PANTHER" id="PTHR47171">
    <property type="entry name" value="FARA-RELATED"/>
    <property type="match status" value="1"/>
</dbReference>
<dbReference type="PROSITE" id="PS50048">
    <property type="entry name" value="ZN2_CY6_FUNGAL_2"/>
    <property type="match status" value="1"/>
</dbReference>
<dbReference type="InterPro" id="IPR052073">
    <property type="entry name" value="Amide_Lactam_Regulators"/>
</dbReference>
<dbReference type="Proteomes" id="UP000800094">
    <property type="component" value="Unassembled WGS sequence"/>
</dbReference>
<dbReference type="GO" id="GO:0006351">
    <property type="term" value="P:DNA-templated transcription"/>
    <property type="evidence" value="ECO:0007669"/>
    <property type="project" value="InterPro"/>
</dbReference>
<keyword evidence="6" id="KW-0539">Nucleus</keyword>
<dbReference type="OrthoDB" id="10251155at2759"/>
<keyword evidence="5" id="KW-0804">Transcription</keyword>
<organism evidence="9 10">
    <name type="scientific">Trematosphaeria pertusa</name>
    <dbReference type="NCBI Taxonomy" id="390896"/>
    <lineage>
        <taxon>Eukaryota</taxon>
        <taxon>Fungi</taxon>
        <taxon>Dikarya</taxon>
        <taxon>Ascomycota</taxon>
        <taxon>Pezizomycotina</taxon>
        <taxon>Dothideomycetes</taxon>
        <taxon>Pleosporomycetidae</taxon>
        <taxon>Pleosporales</taxon>
        <taxon>Massarineae</taxon>
        <taxon>Trematosphaeriaceae</taxon>
        <taxon>Trematosphaeria</taxon>
    </lineage>
</organism>
<dbReference type="Gene3D" id="4.10.240.10">
    <property type="entry name" value="Zn(2)-C6 fungal-type DNA-binding domain"/>
    <property type="match status" value="1"/>
</dbReference>
<keyword evidence="10" id="KW-1185">Reference proteome</keyword>
<dbReference type="SMART" id="SM00066">
    <property type="entry name" value="GAL4"/>
    <property type="match status" value="1"/>
</dbReference>
<dbReference type="Pfam" id="PF00172">
    <property type="entry name" value="Zn_clus"/>
    <property type="match status" value="1"/>
</dbReference>
<dbReference type="RefSeq" id="XP_033691645.1">
    <property type="nucleotide sequence ID" value="XM_033821343.1"/>
</dbReference>
<dbReference type="AlphaFoldDB" id="A0A6A6J2M0"/>
<dbReference type="GO" id="GO:0003677">
    <property type="term" value="F:DNA binding"/>
    <property type="evidence" value="ECO:0007669"/>
    <property type="project" value="UniProtKB-KW"/>
</dbReference>
<dbReference type="EMBL" id="ML987189">
    <property type="protein sequence ID" value="KAF2256641.1"/>
    <property type="molecule type" value="Genomic_DNA"/>
</dbReference>
<accession>A0A6A6J2M0</accession>
<keyword evidence="4" id="KW-0238">DNA-binding</keyword>
<feature type="domain" description="Zn(2)-C6 fungal-type" evidence="8">
    <location>
        <begin position="13"/>
        <end position="43"/>
    </location>
</feature>
<dbReference type="InterPro" id="IPR001138">
    <property type="entry name" value="Zn2Cys6_DnaBD"/>
</dbReference>
<dbReference type="GeneID" id="54574673"/>
<dbReference type="GO" id="GO:0008270">
    <property type="term" value="F:zinc ion binding"/>
    <property type="evidence" value="ECO:0007669"/>
    <property type="project" value="InterPro"/>
</dbReference>
<dbReference type="CDD" id="cd00067">
    <property type="entry name" value="GAL4"/>
    <property type="match status" value="1"/>
</dbReference>
<keyword evidence="3" id="KW-0805">Transcription regulation</keyword>
<sequence>MENKTSSAPNGSACELCHRRKVRCDMRRKFPCSHCVNVTQPCVPHRRKRKHDPPVSPQAAKRHDVRSSLRSPIVQSPLPGSTTAPEFTQPRTTLLQSEDETSPGSYLGRAEYVSGTVPIDEDDAKRYSSGRNTSLADEDKRYLIDIRAFELPSRSLYDSLLSSFFEHCYPWMPIVEPHELQPAGGSRPSLLLLQSIFVAASRVSLAPDACASGEAFYRKAKALYHLGYEKDPMTVVRSVCLILWFNNSGPEHISLDASSFWLHMGVALAHQLGLHREPRHKQADAKLRRRLWWTLFIRDCQIATSHGRPKTINPEDCNIRFLTLEDFPQANHDALLFLAYQDICAILTDLTESLVRGTLGWTKQVSIETRLFSWIRDLPHALRICDQSSGSLLPYNFKSRQLNVMFFTAIMLLYRPASPGVPPSGAAILASSFSAGIFEDFLARGELGFLAPVFNFHLMTAAYAQLACYKYPSLWPIADGELEIINKCLLEMAKRYPTAVGAQRVIKAVFRAVSAQNRHEGPIHIALEPEPEPEPMKYFKFFGPDLCSKWASVMPAQSDTIQSVNEIGQPLPCRNPSHNGPMPSSDEALETASSFDPNSGTTLITGQTNTAGTSSFTDALLADIGTHDSYFASNGAFTAIGNWMLGDWTADIDWMTGGFGA</sequence>
<reference evidence="9" key="1">
    <citation type="journal article" date="2020" name="Stud. Mycol.">
        <title>101 Dothideomycetes genomes: a test case for predicting lifestyles and emergence of pathogens.</title>
        <authorList>
            <person name="Haridas S."/>
            <person name="Albert R."/>
            <person name="Binder M."/>
            <person name="Bloem J."/>
            <person name="Labutti K."/>
            <person name="Salamov A."/>
            <person name="Andreopoulos B."/>
            <person name="Baker S."/>
            <person name="Barry K."/>
            <person name="Bills G."/>
            <person name="Bluhm B."/>
            <person name="Cannon C."/>
            <person name="Castanera R."/>
            <person name="Culley D."/>
            <person name="Daum C."/>
            <person name="Ezra D."/>
            <person name="Gonzalez J."/>
            <person name="Henrissat B."/>
            <person name="Kuo A."/>
            <person name="Liang C."/>
            <person name="Lipzen A."/>
            <person name="Lutzoni F."/>
            <person name="Magnuson J."/>
            <person name="Mondo S."/>
            <person name="Nolan M."/>
            <person name="Ohm R."/>
            <person name="Pangilinan J."/>
            <person name="Park H.-J."/>
            <person name="Ramirez L."/>
            <person name="Alfaro M."/>
            <person name="Sun H."/>
            <person name="Tritt A."/>
            <person name="Yoshinaga Y."/>
            <person name="Zwiers L.-H."/>
            <person name="Turgeon B."/>
            <person name="Goodwin S."/>
            <person name="Spatafora J."/>
            <person name="Crous P."/>
            <person name="Grigoriev I."/>
        </authorList>
    </citation>
    <scope>NUCLEOTIDE SEQUENCE</scope>
    <source>
        <strain evidence="9">CBS 122368</strain>
    </source>
</reference>
<dbReference type="SMART" id="SM00906">
    <property type="entry name" value="Fungal_trans"/>
    <property type="match status" value="1"/>
</dbReference>
<dbReference type="PANTHER" id="PTHR47171:SF2">
    <property type="entry name" value="TRANSCRIPTION FACTOR, PUTATIVE-RELATED"/>
    <property type="match status" value="1"/>
</dbReference>
<feature type="region of interest" description="Disordered" evidence="7">
    <location>
        <begin position="43"/>
        <end position="108"/>
    </location>
</feature>
<feature type="compositionally biased region" description="Polar residues" evidence="7">
    <location>
        <begin position="68"/>
        <end position="96"/>
    </location>
</feature>
<name>A0A6A6J2M0_9PLEO</name>
<evidence type="ECO:0000256" key="3">
    <source>
        <dbReference type="ARBA" id="ARBA00023015"/>
    </source>
</evidence>
<proteinExistence type="predicted"/>